<sequence length="291" mass="32388">MNIAIAPCCWGVYWPEGNEINWTDYLDRIKAAGYRHTELGPYGFFATDPEVLSSELGSRGLSVVAAAHVHTLADPASWPVLKEKTQAICRLLSEVGATHFILMDESEFYPKDRMGVVDEAGWRSVVEQTTGAARIARSHGLEFSFHPHVGTCVELEPQIERLLAETEPGLVGLCLDTGHHAYWKADPTDFLVRHRDRINAIHLKNVDGAYRERVLAEGIHSDRAFEEGIMTDLDRGVVDIAAFVDALRQTGYDGPLVVEQDLARGHPDTPETIAERNFRFVSELLAERAKA</sequence>
<dbReference type="InterPro" id="IPR036237">
    <property type="entry name" value="Xyl_isomerase-like_sf"/>
</dbReference>
<evidence type="ECO:0000259" key="1">
    <source>
        <dbReference type="Pfam" id="PF01261"/>
    </source>
</evidence>
<dbReference type="RefSeq" id="WP_057222846.1">
    <property type="nucleotide sequence ID" value="NZ_CP083371.1"/>
</dbReference>
<reference evidence="2 3" key="1">
    <citation type="submission" date="2020-01" db="EMBL/GenBank/DDBJ databases">
        <title>Draft genome assembly of Ensifer adhaerens T173.</title>
        <authorList>
            <person name="Craig J.E."/>
            <person name="Stinchcombe J.R."/>
        </authorList>
    </citation>
    <scope>NUCLEOTIDE SEQUENCE [LARGE SCALE GENOMIC DNA]</scope>
    <source>
        <strain evidence="2 3">T173</strain>
    </source>
</reference>
<dbReference type="Proteomes" id="UP000744980">
    <property type="component" value="Unassembled WGS sequence"/>
</dbReference>
<organism evidence="2 3">
    <name type="scientific">Ensifer canadensis</name>
    <dbReference type="NCBI Taxonomy" id="555315"/>
    <lineage>
        <taxon>Bacteria</taxon>
        <taxon>Pseudomonadati</taxon>
        <taxon>Pseudomonadota</taxon>
        <taxon>Alphaproteobacteria</taxon>
        <taxon>Hyphomicrobiales</taxon>
        <taxon>Rhizobiaceae</taxon>
        <taxon>Sinorhizobium/Ensifer group</taxon>
        <taxon>Ensifer</taxon>
    </lineage>
</organism>
<keyword evidence="3" id="KW-1185">Reference proteome</keyword>
<gene>
    <name evidence="2" type="ORF">GFB56_10790</name>
</gene>
<dbReference type="Gene3D" id="3.20.20.150">
    <property type="entry name" value="Divalent-metal-dependent TIM barrel enzymes"/>
    <property type="match status" value="1"/>
</dbReference>
<accession>A0AAW4FGS9</accession>
<dbReference type="PANTHER" id="PTHR12110:SF41">
    <property type="entry name" value="INOSOSE DEHYDRATASE"/>
    <property type="match status" value="1"/>
</dbReference>
<comment type="caution">
    <text evidence="2">The sequence shown here is derived from an EMBL/GenBank/DDBJ whole genome shotgun (WGS) entry which is preliminary data.</text>
</comment>
<feature type="domain" description="Xylose isomerase-like TIM barrel" evidence="1">
    <location>
        <begin position="26"/>
        <end position="281"/>
    </location>
</feature>
<dbReference type="InterPro" id="IPR050312">
    <property type="entry name" value="IolE/XylAMocC-like"/>
</dbReference>
<dbReference type="InterPro" id="IPR013022">
    <property type="entry name" value="Xyl_isomerase-like_TIM-brl"/>
</dbReference>
<dbReference type="EMBL" id="WXFA01000005">
    <property type="protein sequence ID" value="MBM3091302.1"/>
    <property type="molecule type" value="Genomic_DNA"/>
</dbReference>
<dbReference type="SUPFAM" id="SSF51658">
    <property type="entry name" value="Xylose isomerase-like"/>
    <property type="match status" value="1"/>
</dbReference>
<dbReference type="PANTHER" id="PTHR12110">
    <property type="entry name" value="HYDROXYPYRUVATE ISOMERASE"/>
    <property type="match status" value="1"/>
</dbReference>
<dbReference type="Pfam" id="PF01261">
    <property type="entry name" value="AP_endonuc_2"/>
    <property type="match status" value="1"/>
</dbReference>
<proteinExistence type="predicted"/>
<protein>
    <submittedName>
        <fullName evidence="2">TIM barrel protein</fullName>
    </submittedName>
</protein>
<evidence type="ECO:0000313" key="2">
    <source>
        <dbReference type="EMBL" id="MBM3091302.1"/>
    </source>
</evidence>
<evidence type="ECO:0000313" key="3">
    <source>
        <dbReference type="Proteomes" id="UP000744980"/>
    </source>
</evidence>
<name>A0AAW4FGS9_9HYPH</name>
<dbReference type="AlphaFoldDB" id="A0AAW4FGS9"/>